<evidence type="ECO:0000256" key="3">
    <source>
        <dbReference type="ARBA" id="ARBA00001946"/>
    </source>
</evidence>
<evidence type="ECO:0000256" key="16">
    <source>
        <dbReference type="ARBA" id="ARBA00022842"/>
    </source>
</evidence>
<comment type="catalytic activity">
    <reaction evidence="1">
        <text>Endonucleolytic cleavage of RNA, removing extra 3' nucleotides from tRNA precursor, generating 3' termini of tRNAs. A 3'-hydroxy group is left at the tRNA terminus and a 5'-phosphoryl group is left at the trailer molecule.</text>
        <dbReference type="EC" id="3.1.26.11"/>
    </reaction>
</comment>
<keyword evidence="19" id="KW-0464">Manganese</keyword>
<evidence type="ECO:0000256" key="14">
    <source>
        <dbReference type="ARBA" id="ARBA00022833"/>
    </source>
</evidence>
<accession>A0ABC8YYF4</accession>
<name>A0ABC8YYF4_9POAL</name>
<dbReference type="InterPro" id="IPR047151">
    <property type="entry name" value="RNZ2-like"/>
</dbReference>
<dbReference type="InterPro" id="IPR027794">
    <property type="entry name" value="tRNase_Z_dom"/>
</dbReference>
<keyword evidence="17" id="KW-0809">Transit peptide</keyword>
<keyword evidence="11" id="KW-0479">Metal-binding</keyword>
<feature type="region of interest" description="Disordered" evidence="20">
    <location>
        <begin position="1243"/>
        <end position="1291"/>
    </location>
</feature>
<evidence type="ECO:0000256" key="1">
    <source>
        <dbReference type="ARBA" id="ARBA00000402"/>
    </source>
</evidence>
<dbReference type="GO" id="GO:0046872">
    <property type="term" value="F:metal ion binding"/>
    <property type="evidence" value="ECO:0007669"/>
    <property type="project" value="UniProtKB-KW"/>
</dbReference>
<evidence type="ECO:0000256" key="8">
    <source>
        <dbReference type="ARBA" id="ARBA00012477"/>
    </source>
</evidence>
<evidence type="ECO:0000256" key="10">
    <source>
        <dbReference type="ARBA" id="ARBA00022722"/>
    </source>
</evidence>
<evidence type="ECO:0000256" key="13">
    <source>
        <dbReference type="ARBA" id="ARBA00022801"/>
    </source>
</evidence>
<dbReference type="Pfam" id="PF13691">
    <property type="entry name" value="Lactamase_B_4"/>
    <property type="match status" value="1"/>
</dbReference>
<keyword evidence="14" id="KW-0862">Zinc</keyword>
<evidence type="ECO:0000256" key="5">
    <source>
        <dbReference type="ARBA" id="ARBA00004173"/>
    </source>
</evidence>
<comment type="cofactor">
    <cofactor evidence="4">
        <name>Zn(2+)</name>
        <dbReference type="ChEBI" id="CHEBI:29105"/>
    </cofactor>
</comment>
<dbReference type="Gene3D" id="3.60.15.10">
    <property type="entry name" value="Ribonuclease Z/Hydroxyacylglutathione hydrolase-like"/>
    <property type="match status" value="2"/>
</dbReference>
<evidence type="ECO:0000256" key="11">
    <source>
        <dbReference type="ARBA" id="ARBA00022723"/>
    </source>
</evidence>
<comment type="subunit">
    <text evidence="7">Homodimer.</text>
</comment>
<feature type="compositionally biased region" description="Low complexity" evidence="20">
    <location>
        <begin position="1092"/>
        <end position="1123"/>
    </location>
</feature>
<keyword evidence="18" id="KW-0496">Mitochondrion</keyword>
<keyword evidence="9" id="KW-0819">tRNA processing</keyword>
<feature type="domain" description="tRNase Z endonuclease" evidence="21">
    <location>
        <begin position="124"/>
        <end position="180"/>
    </location>
</feature>
<dbReference type="SUPFAM" id="SSF56281">
    <property type="entry name" value="Metallo-hydrolase/oxidoreductase"/>
    <property type="match status" value="2"/>
</dbReference>
<dbReference type="PANTHER" id="PTHR12553">
    <property type="entry name" value="ZINC PHOSPHODIESTERASE ELAC PROTEIN 2"/>
    <property type="match status" value="1"/>
</dbReference>
<comment type="similarity">
    <text evidence="6">Belongs to the RNase Z family.</text>
</comment>
<keyword evidence="16" id="KW-0460">Magnesium</keyword>
<dbReference type="InterPro" id="IPR008942">
    <property type="entry name" value="ENTH_VHS"/>
</dbReference>
<feature type="compositionally biased region" description="Polar residues" evidence="20">
    <location>
        <begin position="1275"/>
        <end position="1291"/>
    </location>
</feature>
<reference evidence="23" key="1">
    <citation type="submission" date="2024-06" db="EMBL/GenBank/DDBJ databases">
        <authorList>
            <person name="Ryan C."/>
        </authorList>
    </citation>
    <scope>NUCLEOTIDE SEQUENCE [LARGE SCALE GENOMIC DNA]</scope>
</reference>
<dbReference type="InterPro" id="IPR013471">
    <property type="entry name" value="RNase_Z/BN"/>
</dbReference>
<dbReference type="GO" id="GO:0005739">
    <property type="term" value="C:mitochondrion"/>
    <property type="evidence" value="ECO:0007669"/>
    <property type="project" value="UniProtKB-SubCell"/>
</dbReference>
<evidence type="ECO:0000256" key="6">
    <source>
        <dbReference type="ARBA" id="ARBA00007823"/>
    </source>
</evidence>
<evidence type="ECO:0000256" key="7">
    <source>
        <dbReference type="ARBA" id="ARBA00011738"/>
    </source>
</evidence>
<keyword evidence="15" id="KW-0106">Calcium</keyword>
<organism evidence="22 23">
    <name type="scientific">Urochloa decumbens</name>
    <dbReference type="NCBI Taxonomy" id="240449"/>
    <lineage>
        <taxon>Eukaryota</taxon>
        <taxon>Viridiplantae</taxon>
        <taxon>Streptophyta</taxon>
        <taxon>Embryophyta</taxon>
        <taxon>Tracheophyta</taxon>
        <taxon>Spermatophyta</taxon>
        <taxon>Magnoliopsida</taxon>
        <taxon>Liliopsida</taxon>
        <taxon>Poales</taxon>
        <taxon>Poaceae</taxon>
        <taxon>PACMAD clade</taxon>
        <taxon>Panicoideae</taxon>
        <taxon>Panicodae</taxon>
        <taxon>Paniceae</taxon>
        <taxon>Melinidinae</taxon>
        <taxon>Urochloa</taxon>
    </lineage>
</organism>
<dbReference type="PANTHER" id="PTHR12553:SF49">
    <property type="entry name" value="ZINC PHOSPHODIESTERASE ELAC PROTEIN 2"/>
    <property type="match status" value="1"/>
</dbReference>
<dbReference type="CDD" id="cd07718">
    <property type="entry name" value="RNaseZ_ELAC1_ELAC2-C-term-like_MBL-fold"/>
    <property type="match status" value="1"/>
</dbReference>
<dbReference type="Proteomes" id="UP001497457">
    <property type="component" value="Chromosome 17b"/>
</dbReference>
<evidence type="ECO:0000256" key="20">
    <source>
        <dbReference type="SAM" id="MobiDB-lite"/>
    </source>
</evidence>
<dbReference type="EC" id="3.1.26.11" evidence="8"/>
<proteinExistence type="inferred from homology"/>
<dbReference type="GO" id="GO:0042781">
    <property type="term" value="F:3'-tRNA processing endoribonuclease activity"/>
    <property type="evidence" value="ECO:0007669"/>
    <property type="project" value="UniProtKB-EC"/>
</dbReference>
<keyword evidence="13" id="KW-0378">Hydrolase</keyword>
<evidence type="ECO:0000256" key="12">
    <source>
        <dbReference type="ARBA" id="ARBA00022759"/>
    </source>
</evidence>
<evidence type="ECO:0000256" key="15">
    <source>
        <dbReference type="ARBA" id="ARBA00022837"/>
    </source>
</evidence>
<evidence type="ECO:0000259" key="21">
    <source>
        <dbReference type="Pfam" id="PF13691"/>
    </source>
</evidence>
<comment type="cofactor">
    <cofactor evidence="2">
        <name>Mn(2+)</name>
        <dbReference type="ChEBI" id="CHEBI:29035"/>
    </cofactor>
</comment>
<feature type="region of interest" description="Disordered" evidence="20">
    <location>
        <begin position="1076"/>
        <end position="1130"/>
    </location>
</feature>
<dbReference type="HAMAP" id="MF_01818">
    <property type="entry name" value="RNase_Z_BN"/>
    <property type="match status" value="1"/>
</dbReference>
<dbReference type="FunFam" id="3.60.15.10:FF:000037">
    <property type="entry name" value="tRNAse Z4"/>
    <property type="match status" value="1"/>
</dbReference>
<reference evidence="22 23" key="2">
    <citation type="submission" date="2024-10" db="EMBL/GenBank/DDBJ databases">
        <authorList>
            <person name="Ryan C."/>
        </authorList>
    </citation>
    <scope>NUCLEOTIDE SEQUENCE [LARGE SCALE GENOMIC DNA]</scope>
</reference>
<dbReference type="InterPro" id="IPR036866">
    <property type="entry name" value="RibonucZ/Hydroxyglut_hydro"/>
</dbReference>
<sequence length="1554" mass="169256">MPQVAAPLRRLLPLSQTLVPAPLLHLSRRLFASSFPSFGRRPASLLALAYRGQPGRRHNQPRRGSSTLRKAPKEEMAGGGSKEVAFNRKRAEGNDGRQRGSMELKTRKLNPVNTTCYVQILGTGMDTQDTSPSILLFFDKQRFIFNAGEGLQRFCTEHKIKLSKIDHIFLTRVCSETAGGLPGLVLTLAGIGDEGMSVNIWGPSDLDFLAGAMKSFIPNRAMLHTHSFGAERNASQPKDSVIILDDEVVRISAMFVKPKYHSGAGSLNDIDLKPGDTAIVYACELPEIKGKFDPAKAAALGLKPGPKYRELQLGNSVQSDQFDEMVHPSDVLGPSIPGPTVLLVDCPTQYHMAELFSLQSLSCFYEDSLDQRESGKKVNCIIHLGPSSVTKAVDYQNWTKRFGPTQHIMAGHEIKNMEIPILKGSARISSRLNFVCPQLFPSSGFWSVKPASDVMENDKSTSSEACGSVSAQNLLKFHLRPYAQLGLDSASIPSLFTYKDIVEELVSEIPEVREVPEQVCKFWQNNANIKNIPPAGSRMLMVEEPWIGQKSDKLDDGSQKHPRDNQEIPSCVEDATREDMEITFLGTGSSQPSKYRNVSSIYINLFAQGGILLDCGEGTLGQLKRRFGVNGADEAVKSLRCIWISHIHADHHTGLARVLALRSKLLRGMPHKPLLVIGPRPLERFLNAYSTLEDLDMQFLDCRHTLKPSVEAFLNESITGSATPQLENTMFAPGSRMENYNRKPASPRDTTALVNFKEVLQESGLEILYSVPVVHCPQAFGVVLRASEKVNSAGKAIPGWKVVYSGDTRPCPALIDASRDATVLIHEATFEDSMKDEAIARNHSTTKEAIEVGTSAGAYRIILTHFSQRYPKIPVIEEVDMEKTCIAFDLMSVNLADLPVLPKVLPHLKVLFKDELVVEEADEMQEAAAALRLIKYSVGKSGTDFKREMQRHSAAMRQLVHYKGHPDPLRGDALNKAVRETANEAIAAIFSTEDPKPAVATESLGKRIQGFGNTNYEPSRIDDKKSFLSELSDVVGIGSASIKQGLSNFAAAHAMMTNDNGGTYKSPNLRRSLTTESERYGRYDPSEIQSESRASSGASKNAASGSWGPTPSSSAPTDDTSSSQPGIKTREERLLETIVTASGVRLQPTRDALQIFLTEASKLDAVALSRALENKLNSPLWQVRMKAICVLEAIVRKQDTDPYSIITSYFIENTAAVVKCSELPQVSLREKASKVLNMLVGEQPTGTTNHSATKAAVPPPVQMPDLIDTGDQDDLGTQSSGQESNVQNTGNSAYVSSVDDLLGGEPIADTGITADSNGSDPFADVSFHEAETKETNDLFSGLTVEEKSSAAMLDSSSSNKNELPDIFGTNPDPFIQGSVTDQGTVNDLMAGLNLNGTGQAQPAVKAEPNSNLNGSQFFDTNNQTSQVAGAAALNGILGQNAFYPQQQVPLQYSLPQHMMLNQSFPGQQLNYGAMGILLAQQQQLLQNFGNFNAGLGNSSFNSMNSGNPSVLPDIFNSSNQPQNHVAVTSITKKDDTRAFDFVSDHLAAARGSRK</sequence>
<feature type="compositionally biased region" description="Basic and acidic residues" evidence="20">
    <location>
        <begin position="85"/>
        <end position="101"/>
    </location>
</feature>
<comment type="cofactor">
    <cofactor evidence="3">
        <name>Mg(2+)</name>
        <dbReference type="ChEBI" id="CHEBI:18420"/>
    </cofactor>
</comment>
<evidence type="ECO:0000256" key="4">
    <source>
        <dbReference type="ARBA" id="ARBA00001947"/>
    </source>
</evidence>
<keyword evidence="12" id="KW-0255">Endonuclease</keyword>
<dbReference type="Pfam" id="PF23023">
    <property type="entry name" value="Anti-Pycsar_Apyc1"/>
    <property type="match status" value="1"/>
</dbReference>
<evidence type="ECO:0000313" key="22">
    <source>
        <dbReference type="EMBL" id="CAL4952569.1"/>
    </source>
</evidence>
<evidence type="ECO:0000313" key="23">
    <source>
        <dbReference type="Proteomes" id="UP001497457"/>
    </source>
</evidence>
<dbReference type="Gene3D" id="1.25.40.90">
    <property type="match status" value="1"/>
</dbReference>
<evidence type="ECO:0000256" key="19">
    <source>
        <dbReference type="ARBA" id="ARBA00023211"/>
    </source>
</evidence>
<dbReference type="EMBL" id="OZ075127">
    <property type="protein sequence ID" value="CAL4952569.1"/>
    <property type="molecule type" value="Genomic_DNA"/>
</dbReference>
<evidence type="ECO:0000256" key="2">
    <source>
        <dbReference type="ARBA" id="ARBA00001936"/>
    </source>
</evidence>
<keyword evidence="23" id="KW-1185">Reference proteome</keyword>
<gene>
    <name evidence="22" type="ORF">URODEC1_LOCUS39597</name>
</gene>
<evidence type="ECO:0000256" key="17">
    <source>
        <dbReference type="ARBA" id="ARBA00022946"/>
    </source>
</evidence>
<feature type="compositionally biased region" description="Basic and acidic residues" evidence="20">
    <location>
        <begin position="1076"/>
        <end position="1085"/>
    </location>
</feature>
<dbReference type="FunFam" id="3.60.15.10:FF:000052">
    <property type="entry name" value="tRNAse Z TRZ4, mitochondrial"/>
    <property type="match status" value="1"/>
</dbReference>
<protein>
    <recommendedName>
        <fullName evidence="8">ribonuclease Z</fullName>
        <ecNumber evidence="8">3.1.26.11</ecNumber>
    </recommendedName>
</protein>
<feature type="region of interest" description="Disordered" evidence="20">
    <location>
        <begin position="50"/>
        <end position="101"/>
    </location>
</feature>
<evidence type="ECO:0000256" key="18">
    <source>
        <dbReference type="ARBA" id="ARBA00023128"/>
    </source>
</evidence>
<keyword evidence="10" id="KW-0540">Nuclease</keyword>
<comment type="subcellular location">
    <subcellularLocation>
        <location evidence="5">Mitochondrion</location>
    </subcellularLocation>
</comment>
<evidence type="ECO:0000256" key="9">
    <source>
        <dbReference type="ARBA" id="ARBA00022694"/>
    </source>
</evidence>